<dbReference type="Proteomes" id="UP000824120">
    <property type="component" value="Chromosome 2"/>
</dbReference>
<dbReference type="SUPFAM" id="SSF51182">
    <property type="entry name" value="RmlC-like cupins"/>
    <property type="match status" value="1"/>
</dbReference>
<proteinExistence type="predicted"/>
<dbReference type="EMBL" id="JACXVP010000002">
    <property type="protein sequence ID" value="KAG5625803.1"/>
    <property type="molecule type" value="Genomic_DNA"/>
</dbReference>
<dbReference type="InterPro" id="IPR006045">
    <property type="entry name" value="Cupin_1"/>
</dbReference>
<dbReference type="OrthoDB" id="1921208at2759"/>
<sequence length="85" mass="10321">MKNELFTKILHPGDVFVFPIGLIHFQFNFESREVKSDQYFQTEGVQYMKTIDQHTLKSECWTQEIRKQQDEQELIFSRSNFTREK</sequence>
<dbReference type="InterPro" id="IPR011051">
    <property type="entry name" value="RmlC_Cupin_sf"/>
</dbReference>
<evidence type="ECO:0000313" key="2">
    <source>
        <dbReference type="EMBL" id="KAG5625803.1"/>
    </source>
</evidence>
<gene>
    <name evidence="2" type="ORF">H5410_011021</name>
</gene>
<evidence type="ECO:0000313" key="3">
    <source>
        <dbReference type="Proteomes" id="UP000824120"/>
    </source>
</evidence>
<accession>A0A9J6ANG4</accession>
<dbReference type="Gene3D" id="2.60.120.10">
    <property type="entry name" value="Jelly Rolls"/>
    <property type="match status" value="1"/>
</dbReference>
<comment type="caution">
    <text evidence="2">The sequence shown here is derived from an EMBL/GenBank/DDBJ whole genome shotgun (WGS) entry which is preliminary data.</text>
</comment>
<dbReference type="Pfam" id="PF00190">
    <property type="entry name" value="Cupin_1"/>
    <property type="match status" value="1"/>
</dbReference>
<keyword evidence="3" id="KW-1185">Reference proteome</keyword>
<feature type="domain" description="Cupin type-1" evidence="1">
    <location>
        <begin position="3"/>
        <end position="33"/>
    </location>
</feature>
<dbReference type="AlphaFoldDB" id="A0A9J6ANG4"/>
<name>A0A9J6ANG4_SOLCO</name>
<reference evidence="2 3" key="1">
    <citation type="submission" date="2020-09" db="EMBL/GenBank/DDBJ databases">
        <title>De no assembly of potato wild relative species, Solanum commersonii.</title>
        <authorList>
            <person name="Cho K."/>
        </authorList>
    </citation>
    <scope>NUCLEOTIDE SEQUENCE [LARGE SCALE GENOMIC DNA]</scope>
    <source>
        <strain evidence="2">LZ3.2</strain>
        <tissue evidence="2">Leaf</tissue>
    </source>
</reference>
<evidence type="ECO:0000259" key="1">
    <source>
        <dbReference type="Pfam" id="PF00190"/>
    </source>
</evidence>
<protein>
    <recommendedName>
        <fullName evidence="1">Cupin type-1 domain-containing protein</fullName>
    </recommendedName>
</protein>
<organism evidence="2 3">
    <name type="scientific">Solanum commersonii</name>
    <name type="common">Commerson's wild potato</name>
    <name type="synonym">Commerson's nightshade</name>
    <dbReference type="NCBI Taxonomy" id="4109"/>
    <lineage>
        <taxon>Eukaryota</taxon>
        <taxon>Viridiplantae</taxon>
        <taxon>Streptophyta</taxon>
        <taxon>Embryophyta</taxon>
        <taxon>Tracheophyta</taxon>
        <taxon>Spermatophyta</taxon>
        <taxon>Magnoliopsida</taxon>
        <taxon>eudicotyledons</taxon>
        <taxon>Gunneridae</taxon>
        <taxon>Pentapetalae</taxon>
        <taxon>asterids</taxon>
        <taxon>lamiids</taxon>
        <taxon>Solanales</taxon>
        <taxon>Solanaceae</taxon>
        <taxon>Solanoideae</taxon>
        <taxon>Solaneae</taxon>
        <taxon>Solanum</taxon>
    </lineage>
</organism>
<dbReference type="InterPro" id="IPR014710">
    <property type="entry name" value="RmlC-like_jellyroll"/>
</dbReference>